<dbReference type="InterPro" id="IPR001763">
    <property type="entry name" value="Rhodanese-like_dom"/>
</dbReference>
<comment type="caution">
    <text evidence="3">The sequence shown here is derived from an EMBL/GenBank/DDBJ whole genome shotgun (WGS) entry which is preliminary data.</text>
</comment>
<dbReference type="RefSeq" id="WP_199390258.1">
    <property type="nucleotide sequence ID" value="NZ_JAEMHL010000009.1"/>
</dbReference>
<feature type="signal peptide" evidence="1">
    <location>
        <begin position="1"/>
        <end position="20"/>
    </location>
</feature>
<feature type="domain" description="Rhodanese" evidence="2">
    <location>
        <begin position="37"/>
        <end position="125"/>
    </location>
</feature>
<dbReference type="Gene3D" id="3.40.250.10">
    <property type="entry name" value="Rhodanese-like domain"/>
    <property type="match status" value="1"/>
</dbReference>
<protein>
    <submittedName>
        <fullName evidence="3">Rhodanese-like domain-containing protein</fullName>
    </submittedName>
</protein>
<organism evidence="3 4">
    <name type="scientific">Geomonas anaerohicana</name>
    <dbReference type="NCBI Taxonomy" id="2798583"/>
    <lineage>
        <taxon>Bacteria</taxon>
        <taxon>Pseudomonadati</taxon>
        <taxon>Thermodesulfobacteriota</taxon>
        <taxon>Desulfuromonadia</taxon>
        <taxon>Geobacterales</taxon>
        <taxon>Geobacteraceae</taxon>
        <taxon>Geomonas</taxon>
    </lineage>
</organism>
<dbReference type="PANTHER" id="PTHR43031">
    <property type="entry name" value="FAD-DEPENDENT OXIDOREDUCTASE"/>
    <property type="match status" value="1"/>
</dbReference>
<reference evidence="3 4" key="1">
    <citation type="submission" date="2020-12" db="EMBL/GenBank/DDBJ databases">
        <title>Geomonas sp. Red421, isolated from paddy soil.</title>
        <authorList>
            <person name="Xu Z."/>
            <person name="Zhang Z."/>
            <person name="Masuda Y."/>
            <person name="Itoh H."/>
            <person name="Senoo K."/>
        </authorList>
    </citation>
    <scope>NUCLEOTIDE SEQUENCE [LARGE SCALE GENOMIC DNA]</scope>
    <source>
        <strain evidence="3 4">Red421</strain>
    </source>
</reference>
<name>A0ABS0YHJ4_9BACT</name>
<accession>A0ABS0YHJ4</accession>
<evidence type="ECO:0000313" key="3">
    <source>
        <dbReference type="EMBL" id="MBJ6751793.1"/>
    </source>
</evidence>
<proteinExistence type="predicted"/>
<keyword evidence="4" id="KW-1185">Reference proteome</keyword>
<feature type="chain" id="PRO_5047210805" evidence="1">
    <location>
        <begin position="21"/>
        <end position="128"/>
    </location>
</feature>
<evidence type="ECO:0000256" key="1">
    <source>
        <dbReference type="SAM" id="SignalP"/>
    </source>
</evidence>
<dbReference type="Proteomes" id="UP000614714">
    <property type="component" value="Unassembled WGS sequence"/>
</dbReference>
<dbReference type="PROSITE" id="PS50206">
    <property type="entry name" value="RHODANESE_3"/>
    <property type="match status" value="1"/>
</dbReference>
<sequence>MRIIAMLFSVLLLTASLSLAVEPANVTSKQAQALLAKTPKMVLLDVRTPDEYRQAHLKGAQLIPLGELNRRVQEVPRDRPVLVYCAVGARSTTAASFLASKGYRQVYNMTDGIVGWYNNHLPLQLGGR</sequence>
<evidence type="ECO:0000259" key="2">
    <source>
        <dbReference type="PROSITE" id="PS50206"/>
    </source>
</evidence>
<dbReference type="InterPro" id="IPR036873">
    <property type="entry name" value="Rhodanese-like_dom_sf"/>
</dbReference>
<dbReference type="InterPro" id="IPR050229">
    <property type="entry name" value="GlpE_sulfurtransferase"/>
</dbReference>
<dbReference type="PANTHER" id="PTHR43031:SF1">
    <property type="entry name" value="PYRIDINE NUCLEOTIDE-DISULPHIDE OXIDOREDUCTASE"/>
    <property type="match status" value="1"/>
</dbReference>
<keyword evidence="1" id="KW-0732">Signal</keyword>
<gene>
    <name evidence="3" type="ORF">JFN91_16370</name>
</gene>
<dbReference type="SUPFAM" id="SSF52821">
    <property type="entry name" value="Rhodanese/Cell cycle control phosphatase"/>
    <property type="match status" value="1"/>
</dbReference>
<dbReference type="CDD" id="cd00158">
    <property type="entry name" value="RHOD"/>
    <property type="match status" value="1"/>
</dbReference>
<evidence type="ECO:0000313" key="4">
    <source>
        <dbReference type="Proteomes" id="UP000614714"/>
    </source>
</evidence>
<dbReference type="SMART" id="SM00450">
    <property type="entry name" value="RHOD"/>
    <property type="match status" value="1"/>
</dbReference>
<dbReference type="EMBL" id="JAEMHL010000009">
    <property type="protein sequence ID" value="MBJ6751793.1"/>
    <property type="molecule type" value="Genomic_DNA"/>
</dbReference>
<dbReference type="Pfam" id="PF00581">
    <property type="entry name" value="Rhodanese"/>
    <property type="match status" value="1"/>
</dbReference>